<evidence type="ECO:0000256" key="2">
    <source>
        <dbReference type="ARBA" id="ARBA00023295"/>
    </source>
</evidence>
<keyword evidence="2" id="KW-0326">Glycosidase</keyword>
<keyword evidence="5" id="KW-1185">Reference proteome</keyword>
<dbReference type="Gene3D" id="2.60.40.1180">
    <property type="entry name" value="Golgi alpha-mannosidase II"/>
    <property type="match status" value="1"/>
</dbReference>
<dbReference type="Proteomes" id="UP000252558">
    <property type="component" value="Unassembled WGS sequence"/>
</dbReference>
<evidence type="ECO:0000259" key="3">
    <source>
        <dbReference type="SMART" id="SM00642"/>
    </source>
</evidence>
<dbReference type="Pfam" id="PF00128">
    <property type="entry name" value="Alpha-amylase"/>
    <property type="match status" value="1"/>
</dbReference>
<dbReference type="OrthoDB" id="9805159at2"/>
<dbReference type="Gene3D" id="3.20.20.80">
    <property type="entry name" value="Glycosidases"/>
    <property type="match status" value="1"/>
</dbReference>
<evidence type="ECO:0000256" key="1">
    <source>
        <dbReference type="ARBA" id="ARBA00022801"/>
    </source>
</evidence>
<dbReference type="InterPro" id="IPR013780">
    <property type="entry name" value="Glyco_hydro_b"/>
</dbReference>
<dbReference type="SUPFAM" id="SSF51445">
    <property type="entry name" value="(Trans)glycosidases"/>
    <property type="match status" value="1"/>
</dbReference>
<feature type="domain" description="Glycosyl hydrolase family 13 catalytic" evidence="3">
    <location>
        <begin position="14"/>
        <end position="391"/>
    </location>
</feature>
<dbReference type="SMART" id="SM00642">
    <property type="entry name" value="Aamy"/>
    <property type="match status" value="1"/>
</dbReference>
<dbReference type="PANTHER" id="PTHR10357:SF210">
    <property type="entry name" value="MALTODEXTRIN GLUCOSIDASE"/>
    <property type="match status" value="1"/>
</dbReference>
<dbReference type="EMBL" id="QPID01000003">
    <property type="protein sequence ID" value="RCU51171.1"/>
    <property type="molecule type" value="Genomic_DNA"/>
</dbReference>
<dbReference type="InterPro" id="IPR017853">
    <property type="entry name" value="GH"/>
</dbReference>
<reference evidence="4 5" key="1">
    <citation type="submission" date="2018-07" db="EMBL/GenBank/DDBJ databases">
        <title>Corallincola holothuriorum sp. nov., a new facultative anaerobe isolated from sea cucumber Apostichopus japonicus.</title>
        <authorList>
            <person name="Xia H."/>
        </authorList>
    </citation>
    <scope>NUCLEOTIDE SEQUENCE [LARGE SCALE GENOMIC DNA]</scope>
    <source>
        <strain evidence="4 5">C4</strain>
    </source>
</reference>
<keyword evidence="1 4" id="KW-0378">Hydrolase</keyword>
<name>A0A368NPE9_9GAMM</name>
<dbReference type="PANTHER" id="PTHR10357">
    <property type="entry name" value="ALPHA-AMYLASE FAMILY MEMBER"/>
    <property type="match status" value="1"/>
</dbReference>
<dbReference type="CDD" id="cd11338">
    <property type="entry name" value="AmyAc_CMD"/>
    <property type="match status" value="1"/>
</dbReference>
<dbReference type="GO" id="GO:0005975">
    <property type="term" value="P:carbohydrate metabolic process"/>
    <property type="evidence" value="ECO:0007669"/>
    <property type="project" value="InterPro"/>
</dbReference>
<organism evidence="4 5">
    <name type="scientific">Corallincola holothuriorum</name>
    <dbReference type="NCBI Taxonomy" id="2282215"/>
    <lineage>
        <taxon>Bacteria</taxon>
        <taxon>Pseudomonadati</taxon>
        <taxon>Pseudomonadota</taxon>
        <taxon>Gammaproteobacteria</taxon>
        <taxon>Alteromonadales</taxon>
        <taxon>Psychromonadaceae</taxon>
        <taxon>Corallincola</taxon>
    </lineage>
</organism>
<accession>A0A368NPE9</accession>
<dbReference type="SUPFAM" id="SSF51011">
    <property type="entry name" value="Glycosyl hydrolase domain"/>
    <property type="match status" value="1"/>
</dbReference>
<dbReference type="AlphaFoldDB" id="A0A368NPE9"/>
<comment type="caution">
    <text evidence="4">The sequence shown here is derived from an EMBL/GenBank/DDBJ whole genome shotgun (WGS) entry which is preliminary data.</text>
</comment>
<evidence type="ECO:0000313" key="5">
    <source>
        <dbReference type="Proteomes" id="UP000252558"/>
    </source>
</evidence>
<gene>
    <name evidence="4" type="ORF">DU002_06770</name>
</gene>
<proteinExistence type="predicted"/>
<protein>
    <submittedName>
        <fullName evidence="4">Glycoside hydrolase family 13 protein</fullName>
    </submittedName>
</protein>
<dbReference type="GO" id="GO:0016798">
    <property type="term" value="F:hydrolase activity, acting on glycosyl bonds"/>
    <property type="evidence" value="ECO:0007669"/>
    <property type="project" value="UniProtKB-KW"/>
</dbReference>
<sequence>MATPDWVKQAVFYQIYPDRFARREAPAPLGVKFKPWGTPAEQQGFQGGDLYGVIDKLDYLQQLGITAIYLCPIFRSASNHRYHTFDFMQVDPLLGGNQGLRELLDEAHRRDMKVVLDGVFNHASRGFWPFHHILECGGDSPYIDWFKIQDWPLNPYPSNADEPTNYAAWWDLPALPQFNHSNPGVRQYIYDVAKFWLEFGIDGWRLDVPYEIDDDEFWRGFRDVVKTANPDAYICGEVWEKAQRWLQGDMFDATMNYTFCWASLSYFGAHTLNGYQRNHLTLEPLDSKGFQQVINQMHGWYDWQINFAQLNLLGSHDMARPLWILSEDKAALKLCWLFMMTMPGAPCIYYGDEIGMSSADDPYCREAYPWHAPEQQDNNMAAQLTTLIQLRKQYPTLATGDFCFQQSDDNVLRYQRSSQHQTLQVAINRSNTAQPLQIDDANIVYGELNDGYLPAQSGVVLLLNKG</sequence>
<dbReference type="InterPro" id="IPR006047">
    <property type="entry name" value="GH13_cat_dom"/>
</dbReference>
<evidence type="ECO:0000313" key="4">
    <source>
        <dbReference type="EMBL" id="RCU51171.1"/>
    </source>
</evidence>